<evidence type="ECO:0000313" key="3">
    <source>
        <dbReference type="Proteomes" id="UP001519288"/>
    </source>
</evidence>
<accession>A0ABS4JC82</accession>
<sequence>MKKQFMYAALLGLVVSGSWGSIPRLASAEGGFTDSLPIWAKSDIAYVASKGYMKGDQQGKFNPNATISRAEFAAILARASDNTPDAARQGFEHLSGWSKEEVNAAVSKGFISVSDYKGGFHPDAPLTRRELAKWVASGLAAKDADFKAALSDTADTLVPVAEYYKGGLEKEDYPYVSVAMGTGLMTGYPDGSFGPGQTTSRAEAAVILRRFEAIQDKKANSFQDLKEFREVGLTGTNAISMGYKYGLDEQGNESSFKSIRNKPEILYNNIATAKINRFIVAMSTNPKKIVNLYGKFFIDKDYSFGRQMGSEHFEVFEEISYTSHIVNMDSSKYLNASTQWMFVLPGFQSGAVIKNGIRVLPRFKDISGAFLEKDKETTFWTVGSINNNYINSITSNGATATVQNKSFYMYVPEKGLGN</sequence>
<dbReference type="Pfam" id="PF00395">
    <property type="entry name" value="SLH"/>
    <property type="match status" value="3"/>
</dbReference>
<evidence type="ECO:0000259" key="1">
    <source>
        <dbReference type="PROSITE" id="PS51272"/>
    </source>
</evidence>
<feature type="domain" description="SLH" evidence="1">
    <location>
        <begin position="159"/>
        <end position="222"/>
    </location>
</feature>
<dbReference type="InterPro" id="IPR001119">
    <property type="entry name" value="SLH_dom"/>
</dbReference>
<dbReference type="InterPro" id="IPR051465">
    <property type="entry name" value="Cell_Envelope_Struct_Comp"/>
</dbReference>
<dbReference type="RefSeq" id="WP_209858620.1">
    <property type="nucleotide sequence ID" value="NZ_JAGGLD010000001.1"/>
</dbReference>
<proteinExistence type="predicted"/>
<dbReference type="PANTHER" id="PTHR43308">
    <property type="entry name" value="OUTER MEMBRANE PROTEIN ALPHA-RELATED"/>
    <property type="match status" value="1"/>
</dbReference>
<name>A0ABS4JC82_9BACL</name>
<keyword evidence="3" id="KW-1185">Reference proteome</keyword>
<evidence type="ECO:0000313" key="2">
    <source>
        <dbReference type="EMBL" id="MBP1999338.1"/>
    </source>
</evidence>
<gene>
    <name evidence="2" type="ORF">J2Z69_000357</name>
</gene>
<comment type="caution">
    <text evidence="2">The sequence shown here is derived from an EMBL/GenBank/DDBJ whole genome shotgun (WGS) entry which is preliminary data.</text>
</comment>
<dbReference type="Proteomes" id="UP001519288">
    <property type="component" value="Unassembled WGS sequence"/>
</dbReference>
<reference evidence="2 3" key="1">
    <citation type="submission" date="2021-03" db="EMBL/GenBank/DDBJ databases">
        <title>Genomic Encyclopedia of Type Strains, Phase IV (KMG-IV): sequencing the most valuable type-strain genomes for metagenomic binning, comparative biology and taxonomic classification.</title>
        <authorList>
            <person name="Goeker M."/>
        </authorList>
    </citation>
    <scope>NUCLEOTIDE SEQUENCE [LARGE SCALE GENOMIC DNA]</scope>
    <source>
        <strain evidence="2 3">DSM 26806</strain>
    </source>
</reference>
<dbReference type="PROSITE" id="PS51272">
    <property type="entry name" value="SLH"/>
    <property type="match status" value="2"/>
</dbReference>
<protein>
    <recommendedName>
        <fullName evidence="1">SLH domain-containing protein</fullName>
    </recommendedName>
</protein>
<dbReference type="EMBL" id="JAGGLD010000001">
    <property type="protein sequence ID" value="MBP1999338.1"/>
    <property type="molecule type" value="Genomic_DNA"/>
</dbReference>
<feature type="domain" description="SLH" evidence="1">
    <location>
        <begin position="27"/>
        <end position="90"/>
    </location>
</feature>
<organism evidence="2 3">
    <name type="scientific">Paenibacillus shirakamiensis</name>
    <dbReference type="NCBI Taxonomy" id="1265935"/>
    <lineage>
        <taxon>Bacteria</taxon>
        <taxon>Bacillati</taxon>
        <taxon>Bacillota</taxon>
        <taxon>Bacilli</taxon>
        <taxon>Bacillales</taxon>
        <taxon>Paenibacillaceae</taxon>
        <taxon>Paenibacillus</taxon>
    </lineage>
</organism>